<dbReference type="SMART" id="SM00233">
    <property type="entry name" value="PH"/>
    <property type="match status" value="2"/>
</dbReference>
<dbReference type="InterPro" id="IPR029217">
    <property type="entry name" value="Spo7_2_N"/>
</dbReference>
<dbReference type="GO" id="GO:1902657">
    <property type="term" value="P:protein localization to prospore membrane"/>
    <property type="evidence" value="ECO:0007669"/>
    <property type="project" value="InterPro"/>
</dbReference>
<dbReference type="Pfam" id="PF23207">
    <property type="entry name" value="PH_SPO71"/>
    <property type="match status" value="1"/>
</dbReference>
<dbReference type="Pfam" id="PF15404">
    <property type="entry name" value="PH_4"/>
    <property type="match status" value="1"/>
</dbReference>
<organism evidence="3 4">
    <name type="scientific">Penicillium steckii</name>
    <dbReference type="NCBI Taxonomy" id="303698"/>
    <lineage>
        <taxon>Eukaryota</taxon>
        <taxon>Fungi</taxon>
        <taxon>Dikarya</taxon>
        <taxon>Ascomycota</taxon>
        <taxon>Pezizomycotina</taxon>
        <taxon>Eurotiomycetes</taxon>
        <taxon>Eurotiomycetidae</taxon>
        <taxon>Eurotiales</taxon>
        <taxon>Aspergillaceae</taxon>
        <taxon>Penicillium</taxon>
    </lineage>
</organism>
<sequence length="1124" mass="128382">MSNSEEPTGSAPAEAPHNASTESYKGLPIGSYTDQKLRHASAHHLHMTSRRFFIGPIPDGWIHGHRKSWYKSRLQFKNYTSKTLSFSVDPIASHYTQRFDQQSDHPPDQAEPSVTPAGQRVGLTFTNTNDNLTEDEEDREESEEQLSEQDEEPVGELRTLTHPTAEAEAASDTDNIHSFQDSDNEEEDEDVTDSDETPRPNPRSMSGTSTASHNVYDSGDASTSFVTAREDASSTTDSNTSTSTIQALSLQPDHRPVSSDSRNLSVAGPSQQSPMISNASAVASEADSTTHLLKAKPKKQRPKTLKSNPSGTSRFTLERQEPQNEDDEHHEDVPRNGYMPRRFTKQMAKYNINDNVKNKQDRLRSRISKTGGTIAANRPRRRKIQDGEVIKAERMLVLVEETPKEKLPGDYTENDSLRMETRTLDKWREFLVVCRKTSTEHTPFALQMYRTRVIPDMSKPNSKTAPYYEVRLNRQNTSVNLYSSLDKTIVIWHPRKIGTKIYIIRPKSTAHAAEWYTFIRQVLGWRRPSKLPIHVPDLGVSLVFKHPFDQLENQIGTQNDDCKHTTILNQSTAEGRNAASAIIQGCMKMLEGRAEWAEVLRAWSKSEKMGLAWKRYDRLEWIIGVNEANMYGSIAMLSSHELELRPRHHYSTAIKQLGDKEQEPAPVEGFLIRLTSQKGMHQRRNKMFFKRLYFFTQDHYLLFCRPAKAFPPTPPKFAPACLEGESDIPTSRQLLNDMPISWDIDPYPMSDGEITWLKSGNDEFVQRHDEEAYAQQQRNVHNMSEADGYIDLCKVTNVRLVHRGSSPADPNIGEGPAVDFQTEPTDSRRDDGDTQEFDDDRTFEMSLENGLVVRLQAYDAETRDEWVKRLDTLVKYWTMRRDDDAAELRAVRQRNLKILEIDEEMESFVGQFAKKWEVKKAEASPHLHNLCSLSGCRAIKFSGQLYRKPRRHTTFARCHVLLTAGKLLVFRSTLRKGNGVVIPHIHQQHETTIDLRDCYIYSGLVTENDLLYANQTFDSNNPGLHALPRAYLSSDLFTSRDEDTAITFVLWQPIKKSLFRAEETGDQGKVKRSLRQVTTLGKHGRTIVFKARSRVEKDQWVMSISSEIDRLQEEKQEDIRIVSQ</sequence>
<keyword evidence="4" id="KW-1185">Reference proteome</keyword>
<evidence type="ECO:0000313" key="3">
    <source>
        <dbReference type="EMBL" id="OQE15279.1"/>
    </source>
</evidence>
<dbReference type="GO" id="GO:0005628">
    <property type="term" value="C:prospore membrane"/>
    <property type="evidence" value="ECO:0007669"/>
    <property type="project" value="TreeGrafter"/>
</dbReference>
<dbReference type="InterPro" id="IPR040345">
    <property type="entry name" value="Mug56/Spo71"/>
</dbReference>
<dbReference type="AlphaFoldDB" id="A0A1V6SNN3"/>
<dbReference type="PANTHER" id="PTHR28076">
    <property type="entry name" value="SPORULATION-SPECIFIC PROTEIN 71"/>
    <property type="match status" value="1"/>
</dbReference>
<dbReference type="SMART" id="SM01316">
    <property type="entry name" value="Spo7_2_N"/>
    <property type="match status" value="1"/>
</dbReference>
<dbReference type="Pfam" id="PF15407">
    <property type="entry name" value="Spo7_2_N"/>
    <property type="match status" value="1"/>
</dbReference>
<feature type="compositionally biased region" description="Polar residues" evidence="1">
    <location>
        <begin position="258"/>
        <end position="291"/>
    </location>
</feature>
<feature type="domain" description="PH" evidence="2">
    <location>
        <begin position="664"/>
        <end position="875"/>
    </location>
</feature>
<dbReference type="InterPro" id="IPR001849">
    <property type="entry name" value="PH_domain"/>
</dbReference>
<feature type="region of interest" description="Disordered" evidence="1">
    <location>
        <begin position="1"/>
        <end position="27"/>
    </location>
</feature>
<feature type="compositionally biased region" description="Acidic residues" evidence="1">
    <location>
        <begin position="182"/>
        <end position="195"/>
    </location>
</feature>
<dbReference type="STRING" id="303698.A0A1V6SNN3"/>
<feature type="compositionally biased region" description="Acidic residues" evidence="1">
    <location>
        <begin position="132"/>
        <end position="154"/>
    </location>
</feature>
<evidence type="ECO:0000259" key="2">
    <source>
        <dbReference type="PROSITE" id="PS50003"/>
    </source>
</evidence>
<evidence type="ECO:0000313" key="4">
    <source>
        <dbReference type="Proteomes" id="UP000191285"/>
    </source>
</evidence>
<dbReference type="PANTHER" id="PTHR28076:SF1">
    <property type="entry name" value="PROSPORE MEMBRANE ADAPTER PROTEIN SPO71"/>
    <property type="match status" value="1"/>
</dbReference>
<dbReference type="InterPro" id="IPR057379">
    <property type="entry name" value="PH_SPO71"/>
</dbReference>
<dbReference type="Proteomes" id="UP000191285">
    <property type="component" value="Unassembled WGS sequence"/>
</dbReference>
<dbReference type="InterPro" id="IPR039486">
    <property type="entry name" value="Mug56/Spo71_PH"/>
</dbReference>
<feature type="region of interest" description="Disordered" evidence="1">
    <location>
        <begin position="804"/>
        <end position="837"/>
    </location>
</feature>
<name>A0A1V6SNN3_9EURO</name>
<feature type="compositionally biased region" description="Low complexity" evidence="1">
    <location>
        <begin position="233"/>
        <end position="244"/>
    </location>
</feature>
<comment type="caution">
    <text evidence="3">The sequence shown here is derived from an EMBL/GenBank/DDBJ whole genome shotgun (WGS) entry which is preliminary data.</text>
</comment>
<protein>
    <recommendedName>
        <fullName evidence="2">PH domain-containing protein</fullName>
    </recommendedName>
</protein>
<feature type="compositionally biased region" description="Polar residues" evidence="1">
    <location>
        <begin position="305"/>
        <end position="315"/>
    </location>
</feature>
<dbReference type="OrthoDB" id="5579281at2759"/>
<evidence type="ECO:0000256" key="1">
    <source>
        <dbReference type="SAM" id="MobiDB-lite"/>
    </source>
</evidence>
<feature type="compositionally biased region" description="Polar residues" evidence="1">
    <location>
        <begin position="203"/>
        <end position="226"/>
    </location>
</feature>
<dbReference type="PROSITE" id="PS50003">
    <property type="entry name" value="PH_DOMAIN"/>
    <property type="match status" value="2"/>
</dbReference>
<gene>
    <name evidence="3" type="ORF">PENSTE_c029G05219</name>
</gene>
<proteinExistence type="predicted"/>
<feature type="compositionally biased region" description="Basic residues" evidence="1">
    <location>
        <begin position="293"/>
        <end position="304"/>
    </location>
</feature>
<feature type="region of interest" description="Disordered" evidence="1">
    <location>
        <begin position="98"/>
        <end position="338"/>
    </location>
</feature>
<reference evidence="4" key="1">
    <citation type="journal article" date="2017" name="Nat. Microbiol.">
        <title>Global analysis of biosynthetic gene clusters reveals vast potential of secondary metabolite production in Penicillium species.</title>
        <authorList>
            <person name="Nielsen J.C."/>
            <person name="Grijseels S."/>
            <person name="Prigent S."/>
            <person name="Ji B."/>
            <person name="Dainat J."/>
            <person name="Nielsen K.F."/>
            <person name="Frisvad J.C."/>
            <person name="Workman M."/>
            <person name="Nielsen J."/>
        </authorList>
    </citation>
    <scope>NUCLEOTIDE SEQUENCE [LARGE SCALE GENOMIC DNA]</scope>
    <source>
        <strain evidence="4">IBT 24891</strain>
    </source>
</reference>
<dbReference type="SUPFAM" id="SSF50729">
    <property type="entry name" value="PH domain-like"/>
    <property type="match status" value="2"/>
</dbReference>
<dbReference type="EMBL" id="MLKD01000029">
    <property type="protein sequence ID" value="OQE15279.1"/>
    <property type="molecule type" value="Genomic_DNA"/>
</dbReference>
<feature type="domain" description="PH" evidence="2">
    <location>
        <begin position="938"/>
        <end position="1109"/>
    </location>
</feature>
<accession>A0A1V6SNN3</accession>